<dbReference type="AlphaFoldDB" id="A0A822YB75"/>
<accession>A0A822YB75</accession>
<evidence type="ECO:0000313" key="2">
    <source>
        <dbReference type="Proteomes" id="UP000607653"/>
    </source>
</evidence>
<gene>
    <name evidence="1" type="ORF">HUJ06_029743</name>
</gene>
<organism evidence="1 2">
    <name type="scientific">Nelumbo nucifera</name>
    <name type="common">Sacred lotus</name>
    <dbReference type="NCBI Taxonomy" id="4432"/>
    <lineage>
        <taxon>Eukaryota</taxon>
        <taxon>Viridiplantae</taxon>
        <taxon>Streptophyta</taxon>
        <taxon>Embryophyta</taxon>
        <taxon>Tracheophyta</taxon>
        <taxon>Spermatophyta</taxon>
        <taxon>Magnoliopsida</taxon>
        <taxon>Proteales</taxon>
        <taxon>Nelumbonaceae</taxon>
        <taxon>Nelumbo</taxon>
    </lineage>
</organism>
<reference evidence="1 2" key="1">
    <citation type="journal article" date="2020" name="Mol. Biol. Evol.">
        <title>Distinct Expression and Methylation Patterns for Genes with Different Fates following a Single Whole-Genome Duplication in Flowering Plants.</title>
        <authorList>
            <person name="Shi T."/>
            <person name="Rahmani R.S."/>
            <person name="Gugger P.F."/>
            <person name="Wang M."/>
            <person name="Li H."/>
            <person name="Zhang Y."/>
            <person name="Li Z."/>
            <person name="Wang Q."/>
            <person name="Van de Peer Y."/>
            <person name="Marchal K."/>
            <person name="Chen J."/>
        </authorList>
    </citation>
    <scope>NUCLEOTIDE SEQUENCE [LARGE SCALE GENOMIC DNA]</scope>
    <source>
        <tissue evidence="1">Leaf</tissue>
    </source>
</reference>
<dbReference type="Proteomes" id="UP000607653">
    <property type="component" value="Unassembled WGS sequence"/>
</dbReference>
<name>A0A822YB75_NELNU</name>
<dbReference type="EMBL" id="DUZY01000002">
    <property type="protein sequence ID" value="DAD28275.1"/>
    <property type="molecule type" value="Genomic_DNA"/>
</dbReference>
<evidence type="ECO:0000313" key="1">
    <source>
        <dbReference type="EMBL" id="DAD28275.1"/>
    </source>
</evidence>
<protein>
    <submittedName>
        <fullName evidence="1">Uncharacterized protein</fullName>
    </submittedName>
</protein>
<comment type="caution">
    <text evidence="1">The sequence shown here is derived from an EMBL/GenBank/DDBJ whole genome shotgun (WGS) entry which is preliminary data.</text>
</comment>
<proteinExistence type="predicted"/>
<keyword evidence="2" id="KW-1185">Reference proteome</keyword>
<sequence length="108" mass="11436">MVVAAAISNSEANLGVTVTAAATATAAVNNCCYYCSCSSNNSCLTAAVRNCSSQKDGVADRTVNEPQGIWALCFSILPSPFLSSIKQKTHYPPRIQKGFCEKMVLTSH</sequence>